<dbReference type="EC" id="5.1.3.15" evidence="4"/>
<dbReference type="OrthoDB" id="9790727at2"/>
<gene>
    <name evidence="7" type="ORF">SAMN05660284_02072</name>
</gene>
<keyword evidence="8" id="KW-1185">Reference proteome</keyword>
<comment type="similarity">
    <text evidence="2 4">Belongs to the glucose-6-phosphate 1-epimerase family.</text>
</comment>
<feature type="binding site" evidence="6">
    <location>
        <position position="102"/>
    </location>
    <ligand>
        <name>substrate</name>
    </ligand>
</feature>
<dbReference type="SUPFAM" id="SSF74650">
    <property type="entry name" value="Galactose mutarotase-like"/>
    <property type="match status" value="1"/>
</dbReference>
<dbReference type="PANTHER" id="PTHR11122">
    <property type="entry name" value="APOSPORY-ASSOCIATED PROTEIN C-RELATED"/>
    <property type="match status" value="1"/>
</dbReference>
<feature type="active site" evidence="5">
    <location>
        <position position="270"/>
    </location>
</feature>
<feature type="binding site" evidence="6">
    <location>
        <position position="97"/>
    </location>
    <ligand>
        <name>substrate</name>
    </ligand>
</feature>
<dbReference type="GO" id="GO:0005975">
    <property type="term" value="P:carbohydrate metabolic process"/>
    <property type="evidence" value="ECO:0007669"/>
    <property type="project" value="InterPro"/>
</dbReference>
<evidence type="ECO:0000256" key="5">
    <source>
        <dbReference type="PIRSR" id="PIRSR016020-1"/>
    </source>
</evidence>
<organism evidence="7 8">
    <name type="scientific">Formivibrio citricus</name>
    <dbReference type="NCBI Taxonomy" id="83765"/>
    <lineage>
        <taxon>Bacteria</taxon>
        <taxon>Pseudomonadati</taxon>
        <taxon>Pseudomonadota</taxon>
        <taxon>Betaproteobacteria</taxon>
        <taxon>Neisseriales</taxon>
        <taxon>Chitinibacteraceae</taxon>
        <taxon>Formivibrio</taxon>
    </lineage>
</organism>
<evidence type="ECO:0000256" key="4">
    <source>
        <dbReference type="PIRNR" id="PIRNR016020"/>
    </source>
</evidence>
<dbReference type="GO" id="GO:0030246">
    <property type="term" value="F:carbohydrate binding"/>
    <property type="evidence" value="ECO:0007669"/>
    <property type="project" value="UniProtKB-UniRule"/>
</dbReference>
<feature type="binding site" evidence="6">
    <location>
        <position position="78"/>
    </location>
    <ligand>
        <name>substrate</name>
    </ligand>
</feature>
<dbReference type="Pfam" id="PF01263">
    <property type="entry name" value="Aldose_epim"/>
    <property type="match status" value="1"/>
</dbReference>
<comment type="catalytic activity">
    <reaction evidence="1">
        <text>alpha-D-glucose 6-phosphate = beta-D-glucose 6-phosphate</text>
        <dbReference type="Rhea" id="RHEA:16249"/>
        <dbReference type="ChEBI" id="CHEBI:58225"/>
        <dbReference type="ChEBI" id="CHEBI:58247"/>
        <dbReference type="EC" id="5.1.3.15"/>
    </reaction>
</comment>
<proteinExistence type="inferred from homology"/>
<evidence type="ECO:0000313" key="7">
    <source>
        <dbReference type="EMBL" id="SFN70204.1"/>
    </source>
</evidence>
<evidence type="ECO:0000256" key="6">
    <source>
        <dbReference type="PIRSR" id="PIRSR016020-2"/>
    </source>
</evidence>
<dbReference type="PANTHER" id="PTHR11122:SF13">
    <property type="entry name" value="GLUCOSE-6-PHOSPHATE 1-EPIMERASE"/>
    <property type="match status" value="1"/>
</dbReference>
<sequence>MLAHLEQLGVAQVPSAALYPAWHEAADPGLPLLEINNRHGRAVVALQGAQVLSWQPAGREEMLWLSPRSRMQTGKAIRGGIPLCLPWFGLAADGSMQHGFARISDWALTEAHSQSDGSTRLLLELAGQSPQPVWPHAFRFRMEIVLAERLTLTLSAENRSNAPAPLAALFHTYFAVSDVRSARVTGLEQTRYIDKLDASRLKRQTGAVTIEAETDRIYLDVPAEQILHSLAGTMRIESDAKSCVVWNAWDNDRNIADLGAGNHAGYLCVERGNVADHAVTLQPGAKHEIRMTLSELGTHALRGSARFHRQA</sequence>
<dbReference type="InterPro" id="IPR025532">
    <property type="entry name" value="G6P_1-epimerase"/>
</dbReference>
<dbReference type="STRING" id="83765.SAMN05660284_02072"/>
<evidence type="ECO:0000313" key="8">
    <source>
        <dbReference type="Proteomes" id="UP000242869"/>
    </source>
</evidence>
<dbReference type="Proteomes" id="UP000242869">
    <property type="component" value="Unassembled WGS sequence"/>
</dbReference>
<dbReference type="EMBL" id="FOVE01000015">
    <property type="protein sequence ID" value="SFN70204.1"/>
    <property type="molecule type" value="Genomic_DNA"/>
</dbReference>
<name>A0A1I5B679_9NEIS</name>
<dbReference type="RefSeq" id="WP_091195682.1">
    <property type="nucleotide sequence ID" value="NZ_FOVE01000015.1"/>
</dbReference>
<keyword evidence="3 4" id="KW-0413">Isomerase</keyword>
<dbReference type="Gene3D" id="2.70.98.10">
    <property type="match status" value="1"/>
</dbReference>
<dbReference type="PIRSF" id="PIRSF016020">
    <property type="entry name" value="PHexose_mutarotase"/>
    <property type="match status" value="1"/>
</dbReference>
<dbReference type="InterPro" id="IPR011013">
    <property type="entry name" value="Gal_mutarotase_sf_dom"/>
</dbReference>
<evidence type="ECO:0000256" key="2">
    <source>
        <dbReference type="ARBA" id="ARBA00005866"/>
    </source>
</evidence>
<dbReference type="InterPro" id="IPR008183">
    <property type="entry name" value="Aldose_1/G6P_1-epimerase"/>
</dbReference>
<feature type="active site" evidence="5">
    <location>
        <position position="171"/>
    </location>
</feature>
<dbReference type="CDD" id="cd09020">
    <property type="entry name" value="D-hex-6-P-epi_like"/>
    <property type="match status" value="1"/>
</dbReference>
<reference evidence="8" key="1">
    <citation type="submission" date="2016-10" db="EMBL/GenBank/DDBJ databases">
        <authorList>
            <person name="Varghese N."/>
            <person name="Submissions S."/>
        </authorList>
    </citation>
    <scope>NUCLEOTIDE SEQUENCE [LARGE SCALE GENOMIC DNA]</scope>
    <source>
        <strain evidence="8">DSM 6150</strain>
    </source>
</reference>
<accession>A0A1I5B679</accession>
<protein>
    <recommendedName>
        <fullName evidence="4">Putative glucose-6-phosphate 1-epimerase</fullName>
        <ecNumber evidence="4">5.1.3.15</ecNumber>
    </recommendedName>
</protein>
<evidence type="ECO:0000256" key="1">
    <source>
        <dbReference type="ARBA" id="ARBA00001096"/>
    </source>
</evidence>
<dbReference type="InterPro" id="IPR014718">
    <property type="entry name" value="GH-type_carb-bd"/>
</dbReference>
<evidence type="ECO:0000256" key="3">
    <source>
        <dbReference type="ARBA" id="ARBA00023235"/>
    </source>
</evidence>
<dbReference type="GO" id="GO:0047938">
    <property type="term" value="F:glucose-6-phosphate 1-epimerase activity"/>
    <property type="evidence" value="ECO:0007669"/>
    <property type="project" value="UniProtKB-UniRule"/>
</dbReference>
<dbReference type="AlphaFoldDB" id="A0A1I5B679"/>